<dbReference type="PANTHER" id="PTHR12277:SF81">
    <property type="entry name" value="PROTEIN ABHD13"/>
    <property type="match status" value="1"/>
</dbReference>
<dbReference type="Pfam" id="PF12146">
    <property type="entry name" value="Hydrolase_4"/>
    <property type="match status" value="1"/>
</dbReference>
<dbReference type="Gene3D" id="3.40.50.1820">
    <property type="entry name" value="alpha/beta hydrolase"/>
    <property type="match status" value="1"/>
</dbReference>
<organism evidence="2 3">
    <name type="scientific">Candidatus Muproteobacteria bacterium RBG_16_62_13</name>
    <dbReference type="NCBI Taxonomy" id="1817756"/>
    <lineage>
        <taxon>Bacteria</taxon>
        <taxon>Pseudomonadati</taxon>
        <taxon>Pseudomonadota</taxon>
        <taxon>Candidatus Muproteobacteria</taxon>
    </lineage>
</organism>
<dbReference type="AlphaFoldDB" id="A0A1F6T8Z1"/>
<accession>A0A1F6T8Z1</accession>
<evidence type="ECO:0000313" key="3">
    <source>
        <dbReference type="Proteomes" id="UP000178379"/>
    </source>
</evidence>
<comment type="caution">
    <text evidence="2">The sequence shown here is derived from an EMBL/GenBank/DDBJ whole genome shotgun (WGS) entry which is preliminary data.</text>
</comment>
<sequence length="296" mass="33130">MRPMLIVLAALGLLAAGVLAYIYFQQEAMVYFPSRKMAGDPQRLGWTVQAVRFETDDDLLLSGWYIPAPCESRPAAPCEPRGVVLFSHGNAGNISHRLDTIMLFREMGLDVFIFDYRGYGESDGRPTEAGTYKDIAAAWRHLVVGRGIAPKRILLYGESLGGAVATWLAVRERPAALVLVSTFTSTPDLGAQLYPWLPIRRLARIHYDSRSRLGKVRAPLLIFHSRDDEIVAYSHAEQLLAAANEPKRLVTLIGDHNGGLFRSLERVREELRRFLDEVLPRPAPPRAAPKRPPPRR</sequence>
<reference evidence="2 3" key="1">
    <citation type="journal article" date="2016" name="Nat. Commun.">
        <title>Thousands of microbial genomes shed light on interconnected biogeochemical processes in an aquifer system.</title>
        <authorList>
            <person name="Anantharaman K."/>
            <person name="Brown C.T."/>
            <person name="Hug L.A."/>
            <person name="Sharon I."/>
            <person name="Castelle C.J."/>
            <person name="Probst A.J."/>
            <person name="Thomas B.C."/>
            <person name="Singh A."/>
            <person name="Wilkins M.J."/>
            <person name="Karaoz U."/>
            <person name="Brodie E.L."/>
            <person name="Williams K.H."/>
            <person name="Hubbard S.S."/>
            <person name="Banfield J.F."/>
        </authorList>
    </citation>
    <scope>NUCLEOTIDE SEQUENCE [LARGE SCALE GENOMIC DNA]</scope>
</reference>
<dbReference type="InterPro" id="IPR029058">
    <property type="entry name" value="AB_hydrolase_fold"/>
</dbReference>
<dbReference type="STRING" id="1817756.A2140_00130"/>
<name>A0A1F6T8Z1_9PROT</name>
<dbReference type="SUPFAM" id="SSF53474">
    <property type="entry name" value="alpha/beta-Hydrolases"/>
    <property type="match status" value="1"/>
</dbReference>
<dbReference type="InterPro" id="IPR022742">
    <property type="entry name" value="Hydrolase_4"/>
</dbReference>
<gene>
    <name evidence="2" type="ORF">A2140_00130</name>
</gene>
<evidence type="ECO:0000313" key="2">
    <source>
        <dbReference type="EMBL" id="OGI41607.1"/>
    </source>
</evidence>
<evidence type="ECO:0000259" key="1">
    <source>
        <dbReference type="Pfam" id="PF12146"/>
    </source>
</evidence>
<protein>
    <recommendedName>
        <fullName evidence="1">Serine aminopeptidase S33 domain-containing protein</fullName>
    </recommendedName>
</protein>
<feature type="domain" description="Serine aminopeptidase S33" evidence="1">
    <location>
        <begin position="79"/>
        <end position="188"/>
    </location>
</feature>
<dbReference type="Proteomes" id="UP000178379">
    <property type="component" value="Unassembled WGS sequence"/>
</dbReference>
<dbReference type="PANTHER" id="PTHR12277">
    <property type="entry name" value="ALPHA/BETA HYDROLASE DOMAIN-CONTAINING PROTEIN"/>
    <property type="match status" value="1"/>
</dbReference>
<dbReference type="EMBL" id="MFSQ01000005">
    <property type="protein sequence ID" value="OGI41607.1"/>
    <property type="molecule type" value="Genomic_DNA"/>
</dbReference>
<proteinExistence type="predicted"/>